<dbReference type="Proteomes" id="UP001055117">
    <property type="component" value="Unassembled WGS sequence"/>
</dbReference>
<keyword evidence="10" id="KW-1185">Reference proteome</keyword>
<dbReference type="InterPro" id="IPR014284">
    <property type="entry name" value="RNA_pol_sigma-70_dom"/>
</dbReference>
<evidence type="ECO:0000256" key="4">
    <source>
        <dbReference type="ARBA" id="ARBA00023125"/>
    </source>
</evidence>
<gene>
    <name evidence="9" type="ORF">AFCDBAGC_0793</name>
</gene>
<keyword evidence="3 6" id="KW-0731">Sigma factor</keyword>
<evidence type="ECO:0000313" key="9">
    <source>
        <dbReference type="EMBL" id="GJD42951.1"/>
    </source>
</evidence>
<dbReference type="PANTHER" id="PTHR43133">
    <property type="entry name" value="RNA POLYMERASE ECF-TYPE SIGMA FACTO"/>
    <property type="match status" value="1"/>
</dbReference>
<dbReference type="EMBL" id="BPQG01000007">
    <property type="protein sequence ID" value="GJD42951.1"/>
    <property type="molecule type" value="Genomic_DNA"/>
</dbReference>
<comment type="similarity">
    <text evidence="1 6">Belongs to the sigma-70 factor family. ECF subfamily.</text>
</comment>
<dbReference type="PANTHER" id="PTHR43133:SF25">
    <property type="entry name" value="RNA POLYMERASE SIGMA FACTOR RFAY-RELATED"/>
    <property type="match status" value="1"/>
</dbReference>
<dbReference type="InterPro" id="IPR039425">
    <property type="entry name" value="RNA_pol_sigma-70-like"/>
</dbReference>
<dbReference type="Pfam" id="PF08281">
    <property type="entry name" value="Sigma70_r4_2"/>
    <property type="match status" value="1"/>
</dbReference>
<evidence type="ECO:0000256" key="1">
    <source>
        <dbReference type="ARBA" id="ARBA00010641"/>
    </source>
</evidence>
<dbReference type="InterPro" id="IPR007627">
    <property type="entry name" value="RNA_pol_sigma70_r2"/>
</dbReference>
<protein>
    <recommendedName>
        <fullName evidence="6">RNA polymerase sigma factor</fullName>
    </recommendedName>
</protein>
<name>A0ABQ4QD69_9HYPH</name>
<evidence type="ECO:0000259" key="7">
    <source>
        <dbReference type="Pfam" id="PF04542"/>
    </source>
</evidence>
<feature type="domain" description="RNA polymerase sigma factor 70 region 4 type 2" evidence="8">
    <location>
        <begin position="168"/>
        <end position="220"/>
    </location>
</feature>
<dbReference type="InterPro" id="IPR013325">
    <property type="entry name" value="RNA_pol_sigma_r2"/>
</dbReference>
<evidence type="ECO:0000256" key="6">
    <source>
        <dbReference type="RuleBase" id="RU000716"/>
    </source>
</evidence>
<evidence type="ECO:0000259" key="8">
    <source>
        <dbReference type="Pfam" id="PF08281"/>
    </source>
</evidence>
<dbReference type="InterPro" id="IPR036388">
    <property type="entry name" value="WH-like_DNA-bd_sf"/>
</dbReference>
<keyword evidence="4 6" id="KW-0238">DNA-binding</keyword>
<dbReference type="InterPro" id="IPR013324">
    <property type="entry name" value="RNA_pol_sigma_r3/r4-like"/>
</dbReference>
<organism evidence="9 10">
    <name type="scientific">Methylobacterium cerastii</name>
    <dbReference type="NCBI Taxonomy" id="932741"/>
    <lineage>
        <taxon>Bacteria</taxon>
        <taxon>Pseudomonadati</taxon>
        <taxon>Pseudomonadota</taxon>
        <taxon>Alphaproteobacteria</taxon>
        <taxon>Hyphomicrobiales</taxon>
        <taxon>Methylobacteriaceae</taxon>
        <taxon>Methylobacterium</taxon>
    </lineage>
</organism>
<dbReference type="Gene3D" id="1.10.1740.10">
    <property type="match status" value="1"/>
</dbReference>
<dbReference type="Pfam" id="PF04542">
    <property type="entry name" value="Sigma70_r2"/>
    <property type="match status" value="1"/>
</dbReference>
<dbReference type="PROSITE" id="PS01063">
    <property type="entry name" value="SIGMA70_ECF"/>
    <property type="match status" value="1"/>
</dbReference>
<dbReference type="SUPFAM" id="SSF88946">
    <property type="entry name" value="Sigma2 domain of RNA polymerase sigma factors"/>
    <property type="match status" value="1"/>
</dbReference>
<evidence type="ECO:0000256" key="5">
    <source>
        <dbReference type="ARBA" id="ARBA00023163"/>
    </source>
</evidence>
<dbReference type="RefSeq" id="WP_147828324.1">
    <property type="nucleotide sequence ID" value="NZ_BPQG01000007.1"/>
</dbReference>
<dbReference type="CDD" id="cd06171">
    <property type="entry name" value="Sigma70_r4"/>
    <property type="match status" value="1"/>
</dbReference>
<evidence type="ECO:0000256" key="3">
    <source>
        <dbReference type="ARBA" id="ARBA00023082"/>
    </source>
</evidence>
<dbReference type="InterPro" id="IPR013249">
    <property type="entry name" value="RNA_pol_sigma70_r4_t2"/>
</dbReference>
<dbReference type="InterPro" id="IPR000838">
    <property type="entry name" value="RNA_pol_sigma70_ECF_CS"/>
</dbReference>
<dbReference type="NCBIfam" id="TIGR02937">
    <property type="entry name" value="sigma70-ECF"/>
    <property type="match status" value="1"/>
</dbReference>
<evidence type="ECO:0000313" key="10">
    <source>
        <dbReference type="Proteomes" id="UP001055117"/>
    </source>
</evidence>
<keyword evidence="2 6" id="KW-0805">Transcription regulation</keyword>
<dbReference type="Gene3D" id="1.10.10.10">
    <property type="entry name" value="Winged helix-like DNA-binding domain superfamily/Winged helix DNA-binding domain"/>
    <property type="match status" value="1"/>
</dbReference>
<feature type="domain" description="RNA polymerase sigma-70 region 2" evidence="7">
    <location>
        <begin position="78"/>
        <end position="142"/>
    </location>
</feature>
<reference evidence="9 10" key="1">
    <citation type="journal article" date="2021" name="Front. Microbiol.">
        <title>Comprehensive Comparative Genomics and Phenotyping of Methylobacterium Species.</title>
        <authorList>
            <person name="Alessa O."/>
            <person name="Ogura Y."/>
            <person name="Fujitani Y."/>
            <person name="Takami H."/>
            <person name="Hayashi T."/>
            <person name="Sahin N."/>
            <person name="Tani A."/>
        </authorList>
    </citation>
    <scope>NUCLEOTIDE SEQUENCE [LARGE SCALE GENOMIC DNA]</scope>
    <source>
        <strain evidence="9 10">DSM 23679</strain>
    </source>
</reference>
<comment type="caution">
    <text evidence="9">The sequence shown here is derived from an EMBL/GenBank/DDBJ whole genome shotgun (WGS) entry which is preliminary data.</text>
</comment>
<sequence length="236" mass="26093">MTQAISNGRDETFDAELGAVDVAAVVRNHLGGELRAYFALPAGDALPEPLRALVRRFEDVLASRGETPTTAFRDDLMAVLPALRTFAFSLVGDMSRTDDLVQETLMKAWMNQHRFQAGSNLVAWLFTIMRNQFYTEIRKRKREVEDADGVQAGKLTAVPDQEDVVTLKRLYAVMETLPATQREALLLVGAEGLTYEEAAVRLQCQVGTVKSRVSRARGQLAGLLGLEKEPPPRHAP</sequence>
<proteinExistence type="inferred from homology"/>
<keyword evidence="5 6" id="KW-0804">Transcription</keyword>
<accession>A0ABQ4QD69</accession>
<dbReference type="SUPFAM" id="SSF88659">
    <property type="entry name" value="Sigma3 and sigma4 domains of RNA polymerase sigma factors"/>
    <property type="match status" value="1"/>
</dbReference>
<evidence type="ECO:0000256" key="2">
    <source>
        <dbReference type="ARBA" id="ARBA00023015"/>
    </source>
</evidence>